<dbReference type="Gene3D" id="3.90.550.10">
    <property type="entry name" value="Spore Coat Polysaccharide Biosynthesis Protein SpsA, Chain A"/>
    <property type="match status" value="1"/>
</dbReference>
<evidence type="ECO:0000256" key="8">
    <source>
        <dbReference type="SAM" id="Phobius"/>
    </source>
</evidence>
<dbReference type="SUPFAM" id="SSF53448">
    <property type="entry name" value="Nucleotide-diphospho-sugar transferases"/>
    <property type="match status" value="1"/>
</dbReference>
<dbReference type="AlphaFoldDB" id="A0A1T4LUR2"/>
<dbReference type="STRING" id="118967.SAMN02745191_1055"/>
<evidence type="ECO:0000256" key="6">
    <source>
        <dbReference type="ARBA" id="ARBA00022989"/>
    </source>
</evidence>
<evidence type="ECO:0000313" key="10">
    <source>
        <dbReference type="EMBL" id="SJZ58480.1"/>
    </source>
</evidence>
<organism evidence="10 11">
    <name type="scientific">Anaerorhabdus furcosa</name>
    <dbReference type="NCBI Taxonomy" id="118967"/>
    <lineage>
        <taxon>Bacteria</taxon>
        <taxon>Bacillati</taxon>
        <taxon>Bacillota</taxon>
        <taxon>Erysipelotrichia</taxon>
        <taxon>Erysipelotrichales</taxon>
        <taxon>Erysipelotrichaceae</taxon>
        <taxon>Anaerorhabdus</taxon>
    </lineage>
</organism>
<protein>
    <submittedName>
        <fullName evidence="10">Undecaprenyl-phosphate 4-deoxy-4-formamido-L-arabinose transferase</fullName>
    </submittedName>
</protein>
<feature type="transmembrane region" description="Helical" evidence="8">
    <location>
        <begin position="261"/>
        <end position="282"/>
    </location>
</feature>
<dbReference type="InterPro" id="IPR029044">
    <property type="entry name" value="Nucleotide-diphossugar_trans"/>
</dbReference>
<keyword evidence="11" id="KW-1185">Reference proteome</keyword>
<dbReference type="GO" id="GO:0099621">
    <property type="term" value="F:undecaprenyl-phosphate 4-deoxy-4-formamido-L-arabinose transferase activity"/>
    <property type="evidence" value="ECO:0007669"/>
    <property type="project" value="TreeGrafter"/>
</dbReference>
<dbReference type="EMBL" id="FUWY01000002">
    <property type="protein sequence ID" value="SJZ58480.1"/>
    <property type="molecule type" value="Genomic_DNA"/>
</dbReference>
<dbReference type="Pfam" id="PF00535">
    <property type="entry name" value="Glycos_transf_2"/>
    <property type="match status" value="1"/>
</dbReference>
<proteinExistence type="predicted"/>
<evidence type="ECO:0000256" key="7">
    <source>
        <dbReference type="ARBA" id="ARBA00023136"/>
    </source>
</evidence>
<keyword evidence="7 8" id="KW-0472">Membrane</keyword>
<evidence type="ECO:0000256" key="2">
    <source>
        <dbReference type="ARBA" id="ARBA00022676"/>
    </source>
</evidence>
<evidence type="ECO:0000256" key="4">
    <source>
        <dbReference type="ARBA" id="ARBA00022692"/>
    </source>
</evidence>
<reference evidence="11" key="1">
    <citation type="submission" date="2017-02" db="EMBL/GenBank/DDBJ databases">
        <authorList>
            <person name="Varghese N."/>
            <person name="Submissions S."/>
        </authorList>
    </citation>
    <scope>NUCLEOTIDE SEQUENCE [LARGE SCALE GENOMIC DNA]</scope>
    <source>
        <strain evidence="11">ATCC 25662</strain>
    </source>
</reference>
<dbReference type="RefSeq" id="WP_078711477.1">
    <property type="nucleotide sequence ID" value="NZ_FUWY01000002.1"/>
</dbReference>
<gene>
    <name evidence="10" type="ORF">SAMN02745191_1055</name>
</gene>
<dbReference type="GO" id="GO:0005886">
    <property type="term" value="C:plasma membrane"/>
    <property type="evidence" value="ECO:0007669"/>
    <property type="project" value="TreeGrafter"/>
</dbReference>
<accession>A0A1T4LUR2</accession>
<evidence type="ECO:0000313" key="11">
    <source>
        <dbReference type="Proteomes" id="UP000243297"/>
    </source>
</evidence>
<dbReference type="OrthoDB" id="9807778at2"/>
<sequence length="313" mass="35397">MKYSFVIPCYNSEATIKVVVSEIFETMQSHNELDFEIILVNDYSKDGTENVIFNLSNENTNVTAITMSKNFGQHSALLAGYSFTSGDIVISLDDDGQTPANQVYDLINKLEEGYDVIFAKYPDKQHNFMRNLGSKLNDVMANKLMNKPKNLYLSSYFVARKYIINEMLKYNSPYPYISGLVLRTTASISNVNVKHRNREIGKSGYTFTSLIKLWLNGFTAFSIKPLRISVYIGIIAAFFGLLLLIYSLVNWLNNPMVPQGWTSMIATTAILGGIILAVLGMIGEYIGRIYMSLNETPQYVIKKTSRDNNHEEK</sequence>
<evidence type="ECO:0000256" key="1">
    <source>
        <dbReference type="ARBA" id="ARBA00022475"/>
    </source>
</evidence>
<keyword evidence="4 8" id="KW-0812">Transmembrane</keyword>
<keyword evidence="2" id="KW-0328">Glycosyltransferase</keyword>
<dbReference type="Proteomes" id="UP000243297">
    <property type="component" value="Unassembled WGS sequence"/>
</dbReference>
<dbReference type="InterPro" id="IPR050256">
    <property type="entry name" value="Glycosyltransferase_2"/>
</dbReference>
<dbReference type="PANTHER" id="PTHR48090">
    <property type="entry name" value="UNDECAPRENYL-PHOSPHATE 4-DEOXY-4-FORMAMIDO-L-ARABINOSE TRANSFERASE-RELATED"/>
    <property type="match status" value="1"/>
</dbReference>
<dbReference type="PANTHER" id="PTHR48090:SF3">
    <property type="entry name" value="UNDECAPRENYL-PHOSPHATE 4-DEOXY-4-FORMAMIDO-L-ARABINOSE TRANSFERASE"/>
    <property type="match status" value="1"/>
</dbReference>
<name>A0A1T4LUR2_9FIRM</name>
<evidence type="ECO:0000259" key="9">
    <source>
        <dbReference type="Pfam" id="PF00535"/>
    </source>
</evidence>
<dbReference type="InterPro" id="IPR001173">
    <property type="entry name" value="Glyco_trans_2-like"/>
</dbReference>
<feature type="domain" description="Glycosyltransferase 2-like" evidence="9">
    <location>
        <begin position="4"/>
        <end position="133"/>
    </location>
</feature>
<keyword evidence="1" id="KW-1003">Cell membrane</keyword>
<keyword evidence="5" id="KW-0448">Lipopolysaccharide biosynthesis</keyword>
<keyword evidence="6 8" id="KW-1133">Transmembrane helix</keyword>
<dbReference type="GO" id="GO:0009103">
    <property type="term" value="P:lipopolysaccharide biosynthetic process"/>
    <property type="evidence" value="ECO:0007669"/>
    <property type="project" value="UniProtKB-KW"/>
</dbReference>
<evidence type="ECO:0000256" key="3">
    <source>
        <dbReference type="ARBA" id="ARBA00022679"/>
    </source>
</evidence>
<feature type="transmembrane region" description="Helical" evidence="8">
    <location>
        <begin position="228"/>
        <end position="249"/>
    </location>
</feature>
<dbReference type="CDD" id="cd04187">
    <property type="entry name" value="DPM1_like_bac"/>
    <property type="match status" value="1"/>
</dbReference>
<keyword evidence="3 10" id="KW-0808">Transferase</keyword>
<evidence type="ECO:0000256" key="5">
    <source>
        <dbReference type="ARBA" id="ARBA00022985"/>
    </source>
</evidence>